<accession>A0A398BRL4</accession>
<organism evidence="1 2">
    <name type="scientific">Gemmobacter lutimaris</name>
    <dbReference type="NCBI Taxonomy" id="2306023"/>
    <lineage>
        <taxon>Bacteria</taxon>
        <taxon>Pseudomonadati</taxon>
        <taxon>Pseudomonadota</taxon>
        <taxon>Alphaproteobacteria</taxon>
        <taxon>Rhodobacterales</taxon>
        <taxon>Paracoccaceae</taxon>
        <taxon>Gemmobacter</taxon>
    </lineage>
</organism>
<reference evidence="1 2" key="1">
    <citation type="submission" date="2018-09" db="EMBL/GenBank/DDBJ databases">
        <title>Gemmobacter lutimaris sp. nov., a marine bacterium isolated from tidal flat.</title>
        <authorList>
            <person name="Lee D.W."/>
            <person name="Yoo Y."/>
            <person name="Kim J.-J."/>
            <person name="Kim B.S."/>
        </authorList>
    </citation>
    <scope>NUCLEOTIDE SEQUENCE [LARGE SCALE GENOMIC DNA]</scope>
    <source>
        <strain evidence="1 2">YJ-T1-11</strain>
    </source>
</reference>
<dbReference type="AlphaFoldDB" id="A0A398BRL4"/>
<dbReference type="Pfam" id="PF04860">
    <property type="entry name" value="Phage_portal"/>
    <property type="match status" value="1"/>
</dbReference>
<protein>
    <submittedName>
        <fullName evidence="1">Phage portal protein</fullName>
    </submittedName>
</protein>
<evidence type="ECO:0000313" key="2">
    <source>
        <dbReference type="Proteomes" id="UP000266649"/>
    </source>
</evidence>
<gene>
    <name evidence="1" type="ORF">D2N39_12620</name>
</gene>
<dbReference type="Gene3D" id="3.40.140.120">
    <property type="match status" value="1"/>
</dbReference>
<evidence type="ECO:0000313" key="1">
    <source>
        <dbReference type="EMBL" id="RID91541.1"/>
    </source>
</evidence>
<proteinExistence type="predicted"/>
<dbReference type="Gene3D" id="3.30.1120.70">
    <property type="match status" value="1"/>
</dbReference>
<dbReference type="EMBL" id="QXXQ01000006">
    <property type="protein sequence ID" value="RID91541.1"/>
    <property type="molecule type" value="Genomic_DNA"/>
</dbReference>
<comment type="caution">
    <text evidence="1">The sequence shown here is derived from an EMBL/GenBank/DDBJ whole genome shotgun (WGS) entry which is preliminary data.</text>
</comment>
<dbReference type="Gene3D" id="1.20.1270.210">
    <property type="match status" value="1"/>
</dbReference>
<keyword evidence="2" id="KW-1185">Reference proteome</keyword>
<dbReference type="InterPro" id="IPR006944">
    <property type="entry name" value="Phage/GTA_portal"/>
</dbReference>
<dbReference type="InterPro" id="IPR006427">
    <property type="entry name" value="Portal_HK97"/>
</dbReference>
<dbReference type="NCBIfam" id="TIGR01537">
    <property type="entry name" value="portal_HK97"/>
    <property type="match status" value="1"/>
</dbReference>
<name>A0A398BRL4_9RHOB</name>
<sequence>MWWDEMGLMSIFRGSMQADAPQAPDRDASDDRWFQPIGLPTRSGQTVSTITARRVPVVRDCLAVLSQSVAALTFGVFERNDDDTRKRLRDHPVARLMRDPNPRDSSFEFLATMIDDLAAEGEFLAERVAPYTSLEQLWRIRPGDYIIEKMSDRSRRFRIREPGMPERVLLEDEVWYIPLPPVLDGLRGRSPILTDGREQIGAAMALQAYANSFFGNDATPSLIFTHKGNFADQASKASFLSAWTKWFSGRNRHRPAVLEYGMDVKQLAITPEQAQFLETRQELNVDIARLWRMPPHKVGILDKATFSNIEHQGLEFVTDTLAPWLTLIERSIAKHFLAGEDGVYFEFNVASLLRGDIKSRYESYAVARQWGWLSVNEIRRLENQNGIGPAGDRYIEPLNMTPVGVPPDQSRGAEKAIAFLRESVAANGGRPRLKVIRNAA</sequence>
<dbReference type="Proteomes" id="UP000266649">
    <property type="component" value="Unassembled WGS sequence"/>
</dbReference>